<reference evidence="4" key="1">
    <citation type="submission" date="2015-02" db="EMBL/GenBank/DDBJ databases">
        <authorList>
            <person name="Chooi Y.-H."/>
        </authorList>
    </citation>
    <scope>NUCLEOTIDE SEQUENCE [LARGE SCALE GENOMIC DNA]</scope>
    <source>
        <strain evidence="4">strain Y</strain>
    </source>
</reference>
<accession>A0A0D6JD66</accession>
<feature type="transmembrane region" description="Helical" evidence="1">
    <location>
        <begin position="38"/>
        <end position="57"/>
    </location>
</feature>
<sequence>MSTSPAIATDNPRATGRRYSSEEIQALKARDNVTNFRYIAGIYAVIIGTAVITIWAYQSYAAGALAFAWLIPITILAVLAMGASQHQLGGVIHEGTHYILFADRKLNELASDWLGGFPIYTSTQAYRLHHFAHHQFVNDPDRDPIATQAAESGHWLDFPVTHMELAKGFFRLVWPVNLLKYMVSRAKHSAMPQDSNPFSDGDHVASPLATQIGILFAVGVPLVMVGLVAFGYYAAAAIFLGVTWIAMVAYYAFIPESHFPRSRVRPVISDRATIIGRMSYLAVVYGALTLAEYLTGAPAWGYYGLLWILPLFTTFPIFMVLREWVQHGNADRGRLTNSRVFLVDPISRYAVFPLGMDYHLPHHLFASVPHYKLKDLHSLLLRDPEYAEKGRIVKGWTGVSREGNPSIVEVLGPEYAIHGDDIFINESTLEDAEIKDAARIKEHVEASQRGRVW</sequence>
<organism evidence="3 4">
    <name type="scientific">Candidatus Filomicrobium marinum</name>
    <dbReference type="NCBI Taxonomy" id="1608628"/>
    <lineage>
        <taxon>Bacteria</taxon>
        <taxon>Pseudomonadati</taxon>
        <taxon>Pseudomonadota</taxon>
        <taxon>Alphaproteobacteria</taxon>
        <taxon>Hyphomicrobiales</taxon>
        <taxon>Hyphomicrobiaceae</taxon>
        <taxon>Filomicrobium</taxon>
    </lineage>
</organism>
<feature type="transmembrane region" description="Helical" evidence="1">
    <location>
        <begin position="230"/>
        <end position="253"/>
    </location>
</feature>
<name>A0A0D6JD66_9HYPH</name>
<feature type="transmembrane region" description="Helical" evidence="1">
    <location>
        <begin position="63"/>
        <end position="83"/>
    </location>
</feature>
<dbReference type="GO" id="GO:0016717">
    <property type="term" value="F:oxidoreductase activity, acting on paired donors, with oxidation of a pair of donors resulting in the reduction of molecular oxygen to two molecules of water"/>
    <property type="evidence" value="ECO:0007669"/>
    <property type="project" value="TreeGrafter"/>
</dbReference>
<dbReference type="AlphaFoldDB" id="A0A0D6JD66"/>
<proteinExistence type="predicted"/>
<dbReference type="KEGG" id="fiy:BN1229_v1_0984"/>
<evidence type="ECO:0000313" key="4">
    <source>
        <dbReference type="Proteomes" id="UP000033187"/>
    </source>
</evidence>
<dbReference type="Proteomes" id="UP000033187">
    <property type="component" value="Chromosome 1"/>
</dbReference>
<dbReference type="KEGG" id="fil:BN1229_v1_0980"/>
<dbReference type="InterPro" id="IPR005804">
    <property type="entry name" value="FA_desaturase_dom"/>
</dbReference>
<evidence type="ECO:0000259" key="2">
    <source>
        <dbReference type="Pfam" id="PF00487"/>
    </source>
</evidence>
<gene>
    <name evidence="3" type="ORF">YBN1229_v1_0984</name>
</gene>
<keyword evidence="4" id="KW-1185">Reference proteome</keyword>
<dbReference type="InterPro" id="IPR012171">
    <property type="entry name" value="Fatty_acid_desaturase"/>
</dbReference>
<keyword evidence="1" id="KW-0812">Transmembrane</keyword>
<feature type="domain" description="Fatty acid desaturase" evidence="2">
    <location>
        <begin position="69"/>
        <end position="253"/>
    </location>
</feature>
<dbReference type="GO" id="GO:0016020">
    <property type="term" value="C:membrane"/>
    <property type="evidence" value="ECO:0007669"/>
    <property type="project" value="TreeGrafter"/>
</dbReference>
<keyword evidence="1" id="KW-1133">Transmembrane helix</keyword>
<dbReference type="PANTHER" id="PTHR19353">
    <property type="entry name" value="FATTY ACID DESATURASE 2"/>
    <property type="match status" value="1"/>
</dbReference>
<dbReference type="GO" id="GO:0008610">
    <property type="term" value="P:lipid biosynthetic process"/>
    <property type="evidence" value="ECO:0007669"/>
    <property type="project" value="UniProtKB-ARBA"/>
</dbReference>
<evidence type="ECO:0000256" key="1">
    <source>
        <dbReference type="SAM" id="Phobius"/>
    </source>
</evidence>
<dbReference type="RefSeq" id="WP_046476993.1">
    <property type="nucleotide sequence ID" value="NZ_LN829118.1"/>
</dbReference>
<evidence type="ECO:0000313" key="3">
    <source>
        <dbReference type="EMBL" id="CPR16831.1"/>
    </source>
</evidence>
<feature type="transmembrane region" description="Helical" evidence="1">
    <location>
        <begin position="300"/>
        <end position="321"/>
    </location>
</feature>
<feature type="domain" description="Fatty acid desaturase" evidence="2">
    <location>
        <begin position="274"/>
        <end position="385"/>
    </location>
</feature>
<keyword evidence="1" id="KW-0472">Membrane</keyword>
<protein>
    <submittedName>
        <fullName evidence="3">Fatty acid desaturase</fullName>
    </submittedName>
</protein>
<feature type="transmembrane region" description="Helical" evidence="1">
    <location>
        <begin position="204"/>
        <end position="224"/>
    </location>
</feature>
<feature type="transmembrane region" description="Helical" evidence="1">
    <location>
        <begin position="274"/>
        <end position="294"/>
    </location>
</feature>
<dbReference type="Pfam" id="PF00487">
    <property type="entry name" value="FA_desaturase"/>
    <property type="match status" value="2"/>
</dbReference>
<dbReference type="EMBL" id="LN829119">
    <property type="protein sequence ID" value="CPR16831.1"/>
    <property type="molecule type" value="Genomic_DNA"/>
</dbReference>
<dbReference type="PANTHER" id="PTHR19353:SF19">
    <property type="entry name" value="DELTA(5) FATTY ACID DESATURASE C-RELATED"/>
    <property type="match status" value="1"/>
</dbReference>